<evidence type="ECO:0000313" key="1">
    <source>
        <dbReference type="EMBL" id="MCI46474.1"/>
    </source>
</evidence>
<reference evidence="1 2" key="1">
    <citation type="journal article" date="2018" name="Front. Plant Sci.">
        <title>Red Clover (Trifolium pratense) and Zigzag Clover (T. medium) - A Picture of Genomic Similarities and Differences.</title>
        <authorList>
            <person name="Dluhosova J."/>
            <person name="Istvanek J."/>
            <person name="Nedelnik J."/>
            <person name="Repkova J."/>
        </authorList>
    </citation>
    <scope>NUCLEOTIDE SEQUENCE [LARGE SCALE GENOMIC DNA]</scope>
    <source>
        <strain evidence="2">cv. 10/8</strain>
        <tissue evidence="1">Leaf</tissue>
    </source>
</reference>
<sequence length="58" mass="6102">GYMARCACQGMITVKSSGSCASRSLVWRGAPFDSIETGKSSGSCALRRMDLCGAPLRN</sequence>
<dbReference type="Proteomes" id="UP000265520">
    <property type="component" value="Unassembled WGS sequence"/>
</dbReference>
<evidence type="ECO:0000313" key="2">
    <source>
        <dbReference type="Proteomes" id="UP000265520"/>
    </source>
</evidence>
<comment type="caution">
    <text evidence="1">The sequence shown here is derived from an EMBL/GenBank/DDBJ whole genome shotgun (WGS) entry which is preliminary data.</text>
</comment>
<accession>A0A392SE41</accession>
<keyword evidence="2" id="KW-1185">Reference proteome</keyword>
<proteinExistence type="predicted"/>
<dbReference type="AlphaFoldDB" id="A0A392SE41"/>
<dbReference type="EMBL" id="LXQA010358044">
    <property type="protein sequence ID" value="MCI46474.1"/>
    <property type="molecule type" value="Genomic_DNA"/>
</dbReference>
<name>A0A392SE41_9FABA</name>
<protein>
    <submittedName>
        <fullName evidence="1">Uncharacterized protein</fullName>
    </submittedName>
</protein>
<organism evidence="1 2">
    <name type="scientific">Trifolium medium</name>
    <dbReference type="NCBI Taxonomy" id="97028"/>
    <lineage>
        <taxon>Eukaryota</taxon>
        <taxon>Viridiplantae</taxon>
        <taxon>Streptophyta</taxon>
        <taxon>Embryophyta</taxon>
        <taxon>Tracheophyta</taxon>
        <taxon>Spermatophyta</taxon>
        <taxon>Magnoliopsida</taxon>
        <taxon>eudicotyledons</taxon>
        <taxon>Gunneridae</taxon>
        <taxon>Pentapetalae</taxon>
        <taxon>rosids</taxon>
        <taxon>fabids</taxon>
        <taxon>Fabales</taxon>
        <taxon>Fabaceae</taxon>
        <taxon>Papilionoideae</taxon>
        <taxon>50 kb inversion clade</taxon>
        <taxon>NPAAA clade</taxon>
        <taxon>Hologalegina</taxon>
        <taxon>IRL clade</taxon>
        <taxon>Trifolieae</taxon>
        <taxon>Trifolium</taxon>
    </lineage>
</organism>
<feature type="non-terminal residue" evidence="1">
    <location>
        <position position="1"/>
    </location>
</feature>